<dbReference type="RefSeq" id="WP_157928211.1">
    <property type="nucleotide sequence ID" value="NZ_LT841358.1"/>
</dbReference>
<dbReference type="InterPro" id="IPR018269">
    <property type="entry name" value="Ribosomal_uS13_CS"/>
</dbReference>
<gene>
    <name evidence="7" type="primary">rps13p</name>
    <name evidence="5" type="synonym">rps13</name>
    <name evidence="7" type="ORF">NCS_30288</name>
</gene>
<keyword evidence="5" id="KW-0694">RNA-binding</keyword>
<evidence type="ECO:0000313" key="8">
    <source>
        <dbReference type="Proteomes" id="UP000230607"/>
    </source>
</evidence>
<accession>A0A2H1FI57</accession>
<comment type="function">
    <text evidence="5">Located at the top of the head of the 30S subunit, it contacts several helices of the 16S rRNA. In the 70S ribosome it contacts the 23S rRNA (bridge B1a) and protein L5 of the 50S subunit (bridge B1b), connecting the 2 subunits; these bridges are implicated in subunit movement.</text>
</comment>
<dbReference type="Pfam" id="PF00416">
    <property type="entry name" value="Ribosomal_S13"/>
    <property type="match status" value="1"/>
</dbReference>
<comment type="subunit">
    <text evidence="4 5">Part of the 30S ribosomal subunit. Forms a loose heterodimer with protein S19. Forms two bridges to the 50S subunit in the 70S ribosome.</text>
</comment>
<dbReference type="GO" id="GO:0015935">
    <property type="term" value="C:small ribosomal subunit"/>
    <property type="evidence" value="ECO:0007669"/>
    <property type="project" value="TreeGrafter"/>
</dbReference>
<dbReference type="Proteomes" id="UP000230607">
    <property type="component" value="Chromosome 1"/>
</dbReference>
<proteinExistence type="inferred from homology"/>
<comment type="similarity">
    <text evidence="1 5">Belongs to the universal ribosomal protein uS13 family.</text>
</comment>
<dbReference type="EMBL" id="LT841358">
    <property type="protein sequence ID" value="SMH72448.1"/>
    <property type="molecule type" value="Genomic_DNA"/>
</dbReference>
<keyword evidence="5" id="KW-0699">rRNA-binding</keyword>
<name>A0A2H1FI57_9ARCH</name>
<dbReference type="GO" id="GO:0003735">
    <property type="term" value="F:structural constituent of ribosome"/>
    <property type="evidence" value="ECO:0007669"/>
    <property type="project" value="InterPro"/>
</dbReference>
<dbReference type="SUPFAM" id="SSF46946">
    <property type="entry name" value="S13-like H2TH domain"/>
    <property type="match status" value="1"/>
</dbReference>
<dbReference type="HAMAP" id="MF_01315">
    <property type="entry name" value="Ribosomal_uS13"/>
    <property type="match status" value="1"/>
</dbReference>
<dbReference type="PROSITE" id="PS00646">
    <property type="entry name" value="RIBOSOMAL_S13_1"/>
    <property type="match status" value="1"/>
</dbReference>
<dbReference type="PANTHER" id="PTHR10871:SF3">
    <property type="entry name" value="SMALL RIBOSOMAL SUBUNIT PROTEIN US13"/>
    <property type="match status" value="1"/>
</dbReference>
<reference evidence="8" key="1">
    <citation type="submission" date="2017-03" db="EMBL/GenBank/DDBJ databases">
        <authorList>
            <person name="Herbold C."/>
        </authorList>
    </citation>
    <scope>NUCLEOTIDE SEQUENCE [LARGE SCALE GENOMIC DNA]</scope>
</reference>
<dbReference type="NCBIfam" id="NF003140">
    <property type="entry name" value="PRK04053.1"/>
    <property type="match status" value="1"/>
</dbReference>
<feature type="region of interest" description="Disordered" evidence="6">
    <location>
        <begin position="132"/>
        <end position="207"/>
    </location>
</feature>
<dbReference type="InterPro" id="IPR027437">
    <property type="entry name" value="Rbsml_uS13_C"/>
</dbReference>
<dbReference type="InterPro" id="IPR001892">
    <property type="entry name" value="Ribosomal_uS13"/>
</dbReference>
<dbReference type="GO" id="GO:0019843">
    <property type="term" value="F:rRNA binding"/>
    <property type="evidence" value="ECO:0007669"/>
    <property type="project" value="UniProtKB-UniRule"/>
</dbReference>
<protein>
    <recommendedName>
        <fullName evidence="5">Small ribosomal subunit protein uS13</fullName>
    </recommendedName>
</protein>
<dbReference type="InterPro" id="IPR010979">
    <property type="entry name" value="Ribosomal_uS13-like_H2TH"/>
</dbReference>
<dbReference type="Gene3D" id="4.10.910.10">
    <property type="entry name" value="30s ribosomal protein s13, domain 2"/>
    <property type="match status" value="1"/>
</dbReference>
<dbReference type="PANTHER" id="PTHR10871">
    <property type="entry name" value="30S RIBOSOMAL PROTEIN S13/40S RIBOSOMAL PROTEIN S18"/>
    <property type="match status" value="1"/>
</dbReference>
<evidence type="ECO:0000256" key="3">
    <source>
        <dbReference type="ARBA" id="ARBA00023274"/>
    </source>
</evidence>
<dbReference type="FunFam" id="4.10.910.10:FF:000002">
    <property type="entry name" value="40S ribosomal protein S18"/>
    <property type="match status" value="1"/>
</dbReference>
<sequence>MSSQEFRHIVRIAGKDIPGAKKTIIGVGQVKGIGYNFAKSLLEVLKINPNSNVGFLTESQVEEIEKAMRDPISVNIPTWFLNRQKDMDTGNNFHLITSDIDFNVRNDIEREKGMNSWRGFRHTYGLKVRGQSTRTTGRKGGAVGVKKGGKVLPAGSPGAPAEGAAPAAAPKAGAAPAAAPKAGAAPAAAPKAGAAPAAKPAAAEKKK</sequence>
<organism evidence="7 8">
    <name type="scientific">Candidatus Nitrosotalea okcheonensis</name>
    <dbReference type="NCBI Taxonomy" id="1903276"/>
    <lineage>
        <taxon>Archaea</taxon>
        <taxon>Nitrososphaerota</taxon>
        <taxon>Nitrososphaeria</taxon>
        <taxon>Nitrosotaleales</taxon>
        <taxon>Nitrosotaleaceae</taxon>
        <taxon>Nitrosotalea</taxon>
    </lineage>
</organism>
<dbReference type="AlphaFoldDB" id="A0A2H1FI57"/>
<evidence type="ECO:0000256" key="6">
    <source>
        <dbReference type="SAM" id="MobiDB-lite"/>
    </source>
</evidence>
<dbReference type="GO" id="GO:0005829">
    <property type="term" value="C:cytosol"/>
    <property type="evidence" value="ECO:0007669"/>
    <property type="project" value="TreeGrafter"/>
</dbReference>
<dbReference type="OrthoDB" id="372127at2157"/>
<evidence type="ECO:0000256" key="1">
    <source>
        <dbReference type="ARBA" id="ARBA00008080"/>
    </source>
</evidence>
<evidence type="ECO:0000256" key="5">
    <source>
        <dbReference type="HAMAP-Rule" id="MF_01315"/>
    </source>
</evidence>
<evidence type="ECO:0000256" key="4">
    <source>
        <dbReference type="ARBA" id="ARBA00063089"/>
    </source>
</evidence>
<dbReference type="Gene3D" id="1.10.8.50">
    <property type="match status" value="1"/>
</dbReference>
<keyword evidence="2 5" id="KW-0689">Ribosomal protein</keyword>
<dbReference type="GO" id="GO:0006412">
    <property type="term" value="P:translation"/>
    <property type="evidence" value="ECO:0007669"/>
    <property type="project" value="UniProtKB-UniRule"/>
</dbReference>
<evidence type="ECO:0000256" key="2">
    <source>
        <dbReference type="ARBA" id="ARBA00022980"/>
    </source>
</evidence>
<evidence type="ECO:0000313" key="7">
    <source>
        <dbReference type="EMBL" id="SMH72448.1"/>
    </source>
</evidence>
<keyword evidence="8" id="KW-1185">Reference proteome</keyword>
<feature type="compositionally biased region" description="Low complexity" evidence="6">
    <location>
        <begin position="150"/>
        <end position="201"/>
    </location>
</feature>
<dbReference type="PROSITE" id="PS50159">
    <property type="entry name" value="RIBOSOMAL_S13_2"/>
    <property type="match status" value="1"/>
</dbReference>
<dbReference type="FunFam" id="1.10.8.50:FF:000001">
    <property type="entry name" value="30S ribosomal protein S13"/>
    <property type="match status" value="1"/>
</dbReference>
<keyword evidence="3 5" id="KW-0687">Ribonucleoprotein</keyword>